<dbReference type="Pfam" id="PF03351">
    <property type="entry name" value="DOMON"/>
    <property type="match status" value="1"/>
</dbReference>
<feature type="transmembrane region" description="Helical" evidence="1">
    <location>
        <begin position="46"/>
        <end position="67"/>
    </location>
</feature>
<evidence type="ECO:0000256" key="1">
    <source>
        <dbReference type="SAM" id="Phobius"/>
    </source>
</evidence>
<dbReference type="SMART" id="SM00664">
    <property type="entry name" value="DoH"/>
    <property type="match status" value="1"/>
</dbReference>
<sequence length="262" mass="28301">MGGEVLVLGIIAMGTWLIPFFGLPVPIIGLVWGIMILRRRPAKKGMTISGVILSSIGLFLAVSYTIITVIGGQPDIINLNPGGDSNLPPPGPVDWEADGDISAGEYENYLSLGSGLQIYWKNDGQFIYAGVQATTEGWVSVGFIDALRSGPKDLIIGYTDDTGVGHIYDRWAATQPGGSFQDDEQLGGQKSLLEWAVAYVPPVEEEEEVAFTVMEFRRRLNTGDAYDLQLLTGPNLFTWAYGYSDDINTGAAESGYGVLEIK</sequence>
<keyword evidence="1" id="KW-0812">Transmembrane</keyword>
<protein>
    <submittedName>
        <fullName evidence="3">DOMON domain-containing protein</fullName>
    </submittedName>
</protein>
<name>A0ABZ2J2J4_9CHLR</name>
<feature type="transmembrane region" description="Helical" evidence="1">
    <location>
        <begin position="6"/>
        <end position="34"/>
    </location>
</feature>
<keyword evidence="1" id="KW-0472">Membrane</keyword>
<dbReference type="EMBL" id="CP146612">
    <property type="protein sequence ID" value="WWX25103.1"/>
    <property type="molecule type" value="Genomic_DNA"/>
</dbReference>
<dbReference type="Proteomes" id="UP001375370">
    <property type="component" value="Chromosome"/>
</dbReference>
<evidence type="ECO:0000259" key="2">
    <source>
        <dbReference type="PROSITE" id="PS50836"/>
    </source>
</evidence>
<evidence type="ECO:0000313" key="3">
    <source>
        <dbReference type="EMBL" id="WWX25103.1"/>
    </source>
</evidence>
<accession>A0ABZ2J2J4</accession>
<dbReference type="InterPro" id="IPR045266">
    <property type="entry name" value="DOH_DOMON"/>
</dbReference>
<feature type="domain" description="DOMON" evidence="2">
    <location>
        <begin position="114"/>
        <end position="242"/>
    </location>
</feature>
<dbReference type="RefSeq" id="WP_338737243.1">
    <property type="nucleotide sequence ID" value="NZ_CP146612.1"/>
</dbReference>
<keyword evidence="1" id="KW-1133">Transmembrane helix</keyword>
<keyword evidence="4" id="KW-1185">Reference proteome</keyword>
<dbReference type="InterPro" id="IPR005018">
    <property type="entry name" value="DOMON_domain"/>
</dbReference>
<dbReference type="CDD" id="cd09631">
    <property type="entry name" value="DOMON_DOH"/>
    <property type="match status" value="1"/>
</dbReference>
<organism evidence="3 4">
    <name type="scientific">Candidatus Dehalogenimonas loeffleri</name>
    <dbReference type="NCBI Taxonomy" id="3127115"/>
    <lineage>
        <taxon>Bacteria</taxon>
        <taxon>Bacillati</taxon>
        <taxon>Chloroflexota</taxon>
        <taxon>Dehalococcoidia</taxon>
        <taxon>Dehalococcoidales</taxon>
        <taxon>Dehalococcoidaceae</taxon>
        <taxon>Dehalogenimonas</taxon>
    </lineage>
</organism>
<reference evidence="3 4" key="1">
    <citation type="submission" date="2024-03" db="EMBL/GenBank/DDBJ databases">
        <title>A Dehalogenimonas Isolated from Estuarine Sediments Dihaloeliminates Chlorinated Alkanes.</title>
        <authorList>
            <person name="Yang Y."/>
            <person name="Wang H."/>
        </authorList>
    </citation>
    <scope>NUCLEOTIDE SEQUENCE [LARGE SCALE GENOMIC DNA]</scope>
    <source>
        <strain evidence="3 4">W</strain>
    </source>
</reference>
<proteinExistence type="predicted"/>
<evidence type="ECO:0000313" key="4">
    <source>
        <dbReference type="Proteomes" id="UP001375370"/>
    </source>
</evidence>
<dbReference type="PROSITE" id="PS50836">
    <property type="entry name" value="DOMON"/>
    <property type="match status" value="1"/>
</dbReference>
<gene>
    <name evidence="3" type="ORF">V8247_07535</name>
</gene>